<dbReference type="eggNOG" id="COG0457">
    <property type="taxonomic scope" value="Bacteria"/>
</dbReference>
<dbReference type="Proteomes" id="UP000003460">
    <property type="component" value="Unassembled WGS sequence"/>
</dbReference>
<evidence type="ECO:0000256" key="2">
    <source>
        <dbReference type="ARBA" id="ARBA00022801"/>
    </source>
</evidence>
<dbReference type="MEROPS" id="M49.003"/>
<comment type="caution">
    <text evidence="3">The sequence shown here is derived from an EMBL/GenBank/DDBJ whole genome shotgun (WGS) entry which is preliminary data.</text>
</comment>
<dbReference type="Gene3D" id="3.30.540.30">
    <property type="match status" value="2"/>
</dbReference>
<keyword evidence="2" id="KW-0378">Hydrolase</keyword>
<name>C9LDD2_9BACT</name>
<keyword evidence="1" id="KW-0479">Metal-binding</keyword>
<dbReference type="GO" id="GO:0046872">
    <property type="term" value="F:metal ion binding"/>
    <property type="evidence" value="ECO:0007669"/>
    <property type="project" value="UniProtKB-KW"/>
</dbReference>
<proteinExistence type="predicted"/>
<dbReference type="InterPro" id="IPR039461">
    <property type="entry name" value="Peptidase_M49"/>
</dbReference>
<dbReference type="Pfam" id="PF03571">
    <property type="entry name" value="Peptidase_M49"/>
    <property type="match status" value="2"/>
</dbReference>
<evidence type="ECO:0000313" key="3">
    <source>
        <dbReference type="EMBL" id="EEX72885.1"/>
    </source>
</evidence>
<evidence type="ECO:0000313" key="4">
    <source>
        <dbReference type="Proteomes" id="UP000003460"/>
    </source>
</evidence>
<gene>
    <name evidence="3" type="ORF">GCWU000325_00202</name>
</gene>
<dbReference type="AlphaFoldDB" id="C9LDD2"/>
<keyword evidence="4" id="KW-1185">Reference proteome</keyword>
<accession>C9LDD2</accession>
<protein>
    <submittedName>
        <fullName evidence="3">Peptidase family M49</fullName>
    </submittedName>
</protein>
<dbReference type="PANTHER" id="PTHR23422">
    <property type="entry name" value="DIPEPTIDYL PEPTIDASE III-RELATED"/>
    <property type="match status" value="1"/>
</dbReference>
<sequence>MARQLRRPAATLRAISVLRAPSFTHQTQENKPEGIKFPHQNNNMKHLLIMFFALSTVASAQSDKFKYTDEKFADIQMLRYKVEGFEQLTLRQKTLIYYLSEAALQGRDILFDQNGRYNLRIRRMLETVFTDYKGNRKSKDFLALHDYLKRVWFSSGIHHHYGNEKFQPAFSQDFFRKALHEVAASKLPLRQGQTVDALCDEIFPVMFDPNVMKMRTNQADGQDLILTSAGNYYGEGVTQAEAELFYEQRKAPNDPFPIMTGLNSRLVKQDGRLTELVWREHGLYGSAITKIIYNLQQARPYCDTPAQQAVIDKLIEFYRTGDLRTFDEYSTLWVHATEDLVDFVNGFTETYGDPLGLKASWEAIVNFKNIAATKRTEKLSKNAQWFEDHSPVDPRFKKEKVKGITAKVITAAILGGDLYPSTAIGINLPNSDWVRKEVGSKSVTIGNLTDAYNKAAHGNGFQAEFVIDKATQDLINKYGDNDEDLHTDLHECLGHGSGKLLDGTNPDSLKVYASPIEEARADLFGLYYLADAKLVELGLTPDADAYKAQYYTYMMNGLMTQLVRIQPGNNLEEAHMRNRALIAHWAYEKGKANKVVELVKKGGKTYVKINDYPALRELFGKLLAEIQRVKSEGDFAGARRLVEDYGVKVDPQLHKEILARYAKLNIAPYKGFINPVYTAVKDAQGRVTDVKISYTESYDDQMLRYSRDYNTLPDIN</sequence>
<reference evidence="3" key="1">
    <citation type="submission" date="2009-09" db="EMBL/GenBank/DDBJ databases">
        <authorList>
            <person name="Weinstock G."/>
            <person name="Sodergren E."/>
            <person name="Clifton S."/>
            <person name="Fulton L."/>
            <person name="Fulton B."/>
            <person name="Courtney L."/>
            <person name="Fronick C."/>
            <person name="Harrison M."/>
            <person name="Strong C."/>
            <person name="Farmer C."/>
            <person name="Delahaunty K."/>
            <person name="Markovic C."/>
            <person name="Hall O."/>
            <person name="Minx P."/>
            <person name="Tomlinson C."/>
            <person name="Mitreva M."/>
            <person name="Nelson J."/>
            <person name="Hou S."/>
            <person name="Wollam A."/>
            <person name="Pepin K.H."/>
            <person name="Johnson M."/>
            <person name="Bhonagiri V."/>
            <person name="Nash W.E."/>
            <person name="Warren W."/>
            <person name="Chinwalla A."/>
            <person name="Mardis E.R."/>
            <person name="Wilson R.K."/>
        </authorList>
    </citation>
    <scope>NUCLEOTIDE SEQUENCE [LARGE SCALE GENOMIC DNA]</scope>
    <source>
        <strain evidence="3">ATCC 51259</strain>
    </source>
</reference>
<dbReference type="HOGENOM" id="CLU_015592_0_0_10"/>
<evidence type="ECO:0000256" key="1">
    <source>
        <dbReference type="ARBA" id="ARBA00022723"/>
    </source>
</evidence>
<dbReference type="GO" id="GO:0016787">
    <property type="term" value="F:hydrolase activity"/>
    <property type="evidence" value="ECO:0007669"/>
    <property type="project" value="UniProtKB-KW"/>
</dbReference>
<organism evidence="3 4">
    <name type="scientific">Alloprevotella tannerae ATCC 51259</name>
    <dbReference type="NCBI Taxonomy" id="626522"/>
    <lineage>
        <taxon>Bacteria</taxon>
        <taxon>Pseudomonadati</taxon>
        <taxon>Bacteroidota</taxon>
        <taxon>Bacteroidia</taxon>
        <taxon>Bacteroidales</taxon>
        <taxon>Prevotellaceae</taxon>
        <taxon>Alloprevotella</taxon>
    </lineage>
</organism>
<dbReference type="EMBL" id="ACIJ02000003">
    <property type="protein sequence ID" value="EEX72885.1"/>
    <property type="molecule type" value="Genomic_DNA"/>
</dbReference>
<dbReference type="STRING" id="626522.GCWU000325_00202"/>
<dbReference type="PANTHER" id="PTHR23422:SF11">
    <property type="entry name" value="DIPEPTIDYL PEPTIDASE 3"/>
    <property type="match status" value="1"/>
</dbReference>